<dbReference type="GO" id="GO:0000160">
    <property type="term" value="P:phosphorelay signal transduction system"/>
    <property type="evidence" value="ECO:0007669"/>
    <property type="project" value="InterPro"/>
</dbReference>
<keyword evidence="2" id="KW-0067">ATP-binding</keyword>
<dbReference type="SUPFAM" id="SSF52540">
    <property type="entry name" value="P-loop containing nucleoside triphosphate hydrolases"/>
    <property type="match status" value="1"/>
</dbReference>
<comment type="caution">
    <text evidence="6">Lacks conserved residue(s) required for the propagation of feature annotation.</text>
</comment>
<dbReference type="InterPro" id="IPR011006">
    <property type="entry name" value="CheY-like_superfamily"/>
</dbReference>
<keyword evidence="4" id="KW-0238">DNA-binding</keyword>
<evidence type="ECO:0000256" key="1">
    <source>
        <dbReference type="ARBA" id="ARBA00022741"/>
    </source>
</evidence>
<dbReference type="InterPro" id="IPR058031">
    <property type="entry name" value="AAA_lid_NorR"/>
</dbReference>
<dbReference type="InterPro" id="IPR027417">
    <property type="entry name" value="P-loop_NTPase"/>
</dbReference>
<dbReference type="PANTHER" id="PTHR32071:SF117">
    <property type="entry name" value="PTS-DEPENDENT DIHYDROXYACETONE KINASE OPERON REGULATORY PROTEIN-RELATED"/>
    <property type="match status" value="1"/>
</dbReference>
<sequence length="465" mass="51936">MTTILLVENNQATLGKITEIVEQAGFQSLTCSSVSEALEFNLEQLDAIICNLRLPDSLGTELIKHTSTPVLITSNFASLRSAISTSKSGAMEYLSIPFETEEVLTALKAITTEPNKIITNANEEPVPGMVGSCPTMKELFRRIRKVALTNSSVLIQGESGTGKELVARALHEASSRNDSNLISINCAAIPENLIESELFGHEKGSFIGATTTRTGLIEAANNGTLFLDEIGELPLEAQARLLRVLQEHEIRKVGSVESTKVDVRLVAATHRNLQQFVEEGRFREDLFYRINVMPLDIPPLRERGADILELVDKKLKLICNRLGMETMHFSADSIQAITMYPWPGNIRELENAIERAVILTEGSEIPIDLLGINVELIEIDSLNIEQIQQNQNSVIQLMENANNKTENIDDDPIEDLSLEDYFQRFVLDHQDSMNETQLAKKLGISRKCLWERRQRFGIPRQKKSL</sequence>
<name>A0A2A5C9W5_9GAMM</name>
<gene>
    <name evidence="9" type="ORF">COA71_10170</name>
</gene>
<evidence type="ECO:0000256" key="2">
    <source>
        <dbReference type="ARBA" id="ARBA00022840"/>
    </source>
</evidence>
<dbReference type="Gene3D" id="3.40.50.300">
    <property type="entry name" value="P-loop containing nucleotide triphosphate hydrolases"/>
    <property type="match status" value="1"/>
</dbReference>
<evidence type="ECO:0000256" key="3">
    <source>
        <dbReference type="ARBA" id="ARBA00023015"/>
    </source>
</evidence>
<keyword evidence="1" id="KW-0547">Nucleotide-binding</keyword>
<dbReference type="PROSITE" id="PS00688">
    <property type="entry name" value="SIGMA54_INTERACT_3"/>
    <property type="match status" value="1"/>
</dbReference>
<dbReference type="InterPro" id="IPR003593">
    <property type="entry name" value="AAA+_ATPase"/>
</dbReference>
<dbReference type="GO" id="GO:0003677">
    <property type="term" value="F:DNA binding"/>
    <property type="evidence" value="ECO:0007669"/>
    <property type="project" value="UniProtKB-KW"/>
</dbReference>
<dbReference type="InterPro" id="IPR002078">
    <property type="entry name" value="Sigma_54_int"/>
</dbReference>
<dbReference type="PROSITE" id="PS00675">
    <property type="entry name" value="SIGMA54_INTERACT_1"/>
    <property type="match status" value="1"/>
</dbReference>
<organism evidence="9 10">
    <name type="scientific">SAR86 cluster bacterium</name>
    <dbReference type="NCBI Taxonomy" id="2030880"/>
    <lineage>
        <taxon>Bacteria</taxon>
        <taxon>Pseudomonadati</taxon>
        <taxon>Pseudomonadota</taxon>
        <taxon>Gammaproteobacteria</taxon>
        <taxon>SAR86 cluster</taxon>
    </lineage>
</organism>
<dbReference type="PANTHER" id="PTHR32071">
    <property type="entry name" value="TRANSCRIPTIONAL REGULATORY PROTEIN"/>
    <property type="match status" value="1"/>
</dbReference>
<dbReference type="CDD" id="cd00009">
    <property type="entry name" value="AAA"/>
    <property type="match status" value="1"/>
</dbReference>
<evidence type="ECO:0000259" key="8">
    <source>
        <dbReference type="PROSITE" id="PS50110"/>
    </source>
</evidence>
<feature type="domain" description="Response regulatory" evidence="8">
    <location>
        <begin position="3"/>
        <end position="111"/>
    </location>
</feature>
<protein>
    <submittedName>
        <fullName evidence="9">Response regulator</fullName>
    </submittedName>
</protein>
<dbReference type="PROSITE" id="PS50045">
    <property type="entry name" value="SIGMA54_INTERACT_4"/>
    <property type="match status" value="1"/>
</dbReference>
<evidence type="ECO:0000259" key="7">
    <source>
        <dbReference type="PROSITE" id="PS50045"/>
    </source>
</evidence>
<evidence type="ECO:0000313" key="10">
    <source>
        <dbReference type="Proteomes" id="UP000228987"/>
    </source>
</evidence>
<dbReference type="Proteomes" id="UP000228987">
    <property type="component" value="Unassembled WGS sequence"/>
</dbReference>
<dbReference type="FunFam" id="3.40.50.300:FF:000006">
    <property type="entry name" value="DNA-binding transcriptional regulator NtrC"/>
    <property type="match status" value="1"/>
</dbReference>
<dbReference type="Gene3D" id="1.10.8.60">
    <property type="match status" value="1"/>
</dbReference>
<dbReference type="GO" id="GO:0006355">
    <property type="term" value="P:regulation of DNA-templated transcription"/>
    <property type="evidence" value="ECO:0007669"/>
    <property type="project" value="InterPro"/>
</dbReference>
<dbReference type="EMBL" id="NVWI01000008">
    <property type="protein sequence ID" value="PCJ40602.1"/>
    <property type="molecule type" value="Genomic_DNA"/>
</dbReference>
<proteinExistence type="predicted"/>
<dbReference type="SMART" id="SM00382">
    <property type="entry name" value="AAA"/>
    <property type="match status" value="1"/>
</dbReference>
<evidence type="ECO:0000256" key="4">
    <source>
        <dbReference type="ARBA" id="ARBA00023125"/>
    </source>
</evidence>
<dbReference type="PROSITE" id="PS50110">
    <property type="entry name" value="RESPONSE_REGULATORY"/>
    <property type="match status" value="1"/>
</dbReference>
<dbReference type="PROSITE" id="PS00676">
    <property type="entry name" value="SIGMA54_INTERACT_2"/>
    <property type="match status" value="1"/>
</dbReference>
<dbReference type="Pfam" id="PF00072">
    <property type="entry name" value="Response_reg"/>
    <property type="match status" value="1"/>
</dbReference>
<feature type="domain" description="Sigma-54 factor interaction" evidence="7">
    <location>
        <begin position="129"/>
        <end position="358"/>
    </location>
</feature>
<dbReference type="GO" id="GO:0005524">
    <property type="term" value="F:ATP binding"/>
    <property type="evidence" value="ECO:0007669"/>
    <property type="project" value="UniProtKB-KW"/>
</dbReference>
<reference evidence="10" key="1">
    <citation type="submission" date="2017-08" db="EMBL/GenBank/DDBJ databases">
        <title>A dynamic microbial community with high functional redundancy inhabits the cold, oxic subseafloor aquifer.</title>
        <authorList>
            <person name="Tully B.J."/>
            <person name="Wheat C.G."/>
            <person name="Glazer B.T."/>
            <person name="Huber J.A."/>
        </authorList>
    </citation>
    <scope>NUCLEOTIDE SEQUENCE [LARGE SCALE GENOMIC DNA]</scope>
</reference>
<dbReference type="InterPro" id="IPR025943">
    <property type="entry name" value="Sigma_54_int_dom_ATP-bd_2"/>
</dbReference>
<evidence type="ECO:0000256" key="5">
    <source>
        <dbReference type="ARBA" id="ARBA00023163"/>
    </source>
</evidence>
<evidence type="ECO:0000256" key="6">
    <source>
        <dbReference type="PROSITE-ProRule" id="PRU00169"/>
    </source>
</evidence>
<dbReference type="Pfam" id="PF25601">
    <property type="entry name" value="AAA_lid_14"/>
    <property type="match status" value="1"/>
</dbReference>
<keyword evidence="5" id="KW-0804">Transcription</keyword>
<keyword evidence="3" id="KW-0805">Transcription regulation</keyword>
<dbReference type="Gene3D" id="3.40.50.2300">
    <property type="match status" value="1"/>
</dbReference>
<evidence type="ECO:0000313" key="9">
    <source>
        <dbReference type="EMBL" id="PCJ40602.1"/>
    </source>
</evidence>
<dbReference type="SUPFAM" id="SSF52172">
    <property type="entry name" value="CheY-like"/>
    <property type="match status" value="1"/>
</dbReference>
<dbReference type="InterPro" id="IPR025662">
    <property type="entry name" value="Sigma_54_int_dom_ATP-bd_1"/>
</dbReference>
<dbReference type="Pfam" id="PF00158">
    <property type="entry name" value="Sigma54_activat"/>
    <property type="match status" value="1"/>
</dbReference>
<comment type="caution">
    <text evidence="9">The sequence shown here is derived from an EMBL/GenBank/DDBJ whole genome shotgun (WGS) entry which is preliminary data.</text>
</comment>
<dbReference type="AlphaFoldDB" id="A0A2A5C9W5"/>
<dbReference type="SMART" id="SM00448">
    <property type="entry name" value="REC"/>
    <property type="match status" value="1"/>
</dbReference>
<dbReference type="InterPro" id="IPR025944">
    <property type="entry name" value="Sigma_54_int_dom_CS"/>
</dbReference>
<dbReference type="InterPro" id="IPR001789">
    <property type="entry name" value="Sig_transdc_resp-reg_receiver"/>
</dbReference>
<accession>A0A2A5C9W5</accession>